<reference evidence="1" key="1">
    <citation type="submission" date="2021-03" db="EMBL/GenBank/DDBJ databases">
        <authorList>
            <person name="Tagirdzhanova G."/>
        </authorList>
    </citation>
    <scope>NUCLEOTIDE SEQUENCE</scope>
</reference>
<dbReference type="Gene3D" id="1.25.40.10">
    <property type="entry name" value="Tetratricopeptide repeat domain"/>
    <property type="match status" value="2"/>
</dbReference>
<dbReference type="InterPro" id="IPR011990">
    <property type="entry name" value="TPR-like_helical_dom_sf"/>
</dbReference>
<dbReference type="InterPro" id="IPR053137">
    <property type="entry name" value="NLR-like"/>
</dbReference>
<sequence>MSLINLHTTTADDGKDISLVDIVAIHGLAEDANETWTCARTGVNWLRDLLPFASKGALRPRVFSYSYRADISILLGSDPSNNILQQAHTLVSGIQAERSLTETSKRPLIFICHGVGGIIVKRALAFSATQVSNKVTHNYSIYISTFGILFLGTPHNGLESAALQYFLQAKNGSGKIAAILQNQHEILQDVADQFAPLVKQFHLFFFWEQIKTTFSHQSTYVVGEGSAAPLWDNTERSAIYANHSQMCKFDSKDRSEFRVILDALLRWSRAAQQSILDRWQSAQQYLATQRSIEASELVGFNVHENNKPYVYSNSPKTPEWETRKFRNKYFHVPHNVSNIFTGQGRLYLEVEQIFFSPSKRDVRHRKRVFVLYGLGGSGKTQFCLKFVEDHRDKFWAVFWVDASSIETAERALSHIGKIGGLGENHHAGIYWLTGLDMPWLLVIDNADDASIDYSRFFPAGDQGHILMTSRLQDCKIHATLGYHEFRNMEEEDAITLLLRAAYEDVEAADARKAARPIVQALGYLPLALTQAGASIRQRICTLDDYLDVYDSHVSELLKLRSIQSSDSYQYSIYTTWEVTVRRIEDESSENATDAIQILQTLAFLHFELLPISLFERAWRNIQRWQKSLPPEPIGLKIVERCARLPLFASYPQRLLSMLFGSRQRRLPAILLGSDGSWDSFRFREALVMLEKHSLIYRDSGEEETYSMHPMVHSWARDRLDVKDQQTWSDLAINTLACSIVSDSEPSQHHFRIALIPHMTASLKRKCSRTLMKGMESDYQISVSLKFAGVYAEGGNWREASQMQERIIKIRKSVVGNSLSSDTLDIMMDLADSYWNLDQIAKSLQLLSEVVETSRVTLGAQDIKTLRAMDKLAGTLWLCGRRDKAKELSDFAVHSLRKILSPDHPYTLDAMDTLGRTLMHVERAQEAAALHSEVLNSRARRLGLSHPETLMAMANLGMSYHALKNFKQAEELLATVLHERSRILGGEHAYTLWAVNDLAKIRCDQGYPIEAEMMLTEIIPTVIRTLGEDHVGMSMTKYNIAHSYMAQQRWADAGRLIREIMEIQKNKMPPEHPDRIASAMELARITKAIGQMEEAKFMFKDVIAISRTVHGPRDSRTRKAMGQLAAIFLAQDKIAEADAIEAELRDSAVLAE</sequence>
<dbReference type="SUPFAM" id="SSF52540">
    <property type="entry name" value="P-loop containing nucleoside triphosphate hydrolases"/>
    <property type="match status" value="1"/>
</dbReference>
<gene>
    <name evidence="1" type="ORF">HETSPECPRED_002129</name>
</gene>
<keyword evidence="2" id="KW-1185">Reference proteome</keyword>
<proteinExistence type="predicted"/>
<dbReference type="OrthoDB" id="5086500at2759"/>
<dbReference type="AlphaFoldDB" id="A0A8H3J3D4"/>
<dbReference type="Gene3D" id="3.40.50.1820">
    <property type="entry name" value="alpha/beta hydrolase"/>
    <property type="match status" value="1"/>
</dbReference>
<dbReference type="PANTHER" id="PTHR46082:SF6">
    <property type="entry name" value="AAA+ ATPASE DOMAIN-CONTAINING PROTEIN-RELATED"/>
    <property type="match status" value="1"/>
</dbReference>
<dbReference type="Pfam" id="PF13374">
    <property type="entry name" value="TPR_10"/>
    <property type="match status" value="2"/>
</dbReference>
<dbReference type="SUPFAM" id="SSF53474">
    <property type="entry name" value="alpha/beta-Hydrolases"/>
    <property type="match status" value="1"/>
</dbReference>
<dbReference type="SUPFAM" id="SSF48452">
    <property type="entry name" value="TPR-like"/>
    <property type="match status" value="2"/>
</dbReference>
<evidence type="ECO:0000313" key="2">
    <source>
        <dbReference type="Proteomes" id="UP000664521"/>
    </source>
</evidence>
<evidence type="ECO:0008006" key="3">
    <source>
        <dbReference type="Google" id="ProtNLM"/>
    </source>
</evidence>
<dbReference type="Proteomes" id="UP000664521">
    <property type="component" value="Unassembled WGS sequence"/>
</dbReference>
<dbReference type="Gene3D" id="3.40.50.300">
    <property type="entry name" value="P-loop containing nucleotide triphosphate hydrolases"/>
    <property type="match status" value="1"/>
</dbReference>
<dbReference type="PANTHER" id="PTHR46082">
    <property type="entry name" value="ATP/GTP-BINDING PROTEIN-RELATED"/>
    <property type="match status" value="1"/>
</dbReference>
<dbReference type="EMBL" id="CAJPDS010000142">
    <property type="protein sequence ID" value="CAF9939996.1"/>
    <property type="molecule type" value="Genomic_DNA"/>
</dbReference>
<protein>
    <recommendedName>
        <fullName evidence="3">NB-ARC domain-containing protein</fullName>
    </recommendedName>
</protein>
<comment type="caution">
    <text evidence="1">The sequence shown here is derived from an EMBL/GenBank/DDBJ whole genome shotgun (WGS) entry which is preliminary data.</text>
</comment>
<dbReference type="Pfam" id="PF13424">
    <property type="entry name" value="TPR_12"/>
    <property type="match status" value="2"/>
</dbReference>
<dbReference type="InterPro" id="IPR029058">
    <property type="entry name" value="AB_hydrolase_fold"/>
</dbReference>
<organism evidence="1 2">
    <name type="scientific">Heterodermia speciosa</name>
    <dbReference type="NCBI Taxonomy" id="116794"/>
    <lineage>
        <taxon>Eukaryota</taxon>
        <taxon>Fungi</taxon>
        <taxon>Dikarya</taxon>
        <taxon>Ascomycota</taxon>
        <taxon>Pezizomycotina</taxon>
        <taxon>Lecanoromycetes</taxon>
        <taxon>OSLEUM clade</taxon>
        <taxon>Lecanoromycetidae</taxon>
        <taxon>Caliciales</taxon>
        <taxon>Physciaceae</taxon>
        <taxon>Heterodermia</taxon>
    </lineage>
</organism>
<name>A0A8H3J3D4_9LECA</name>
<evidence type="ECO:0000313" key="1">
    <source>
        <dbReference type="EMBL" id="CAF9939996.1"/>
    </source>
</evidence>
<accession>A0A8H3J3D4</accession>
<dbReference type="InterPro" id="IPR027417">
    <property type="entry name" value="P-loop_NTPase"/>
</dbReference>